<proteinExistence type="predicted"/>
<keyword evidence="2" id="KW-1185">Reference proteome</keyword>
<dbReference type="CDD" id="cd16021">
    <property type="entry name" value="ALP_like"/>
    <property type="match status" value="1"/>
</dbReference>
<dbReference type="SUPFAM" id="SSF53649">
    <property type="entry name" value="Alkaline phosphatase-like"/>
    <property type="match status" value="1"/>
</dbReference>
<reference evidence="1" key="1">
    <citation type="submission" date="2022-03" db="EMBL/GenBank/DDBJ databases">
        <authorList>
            <person name="Martin H S."/>
        </authorList>
    </citation>
    <scope>NUCLEOTIDE SEQUENCE</scope>
</reference>
<dbReference type="EMBL" id="OW152840">
    <property type="protein sequence ID" value="CAH2061727.1"/>
    <property type="molecule type" value="Genomic_DNA"/>
</dbReference>
<gene>
    <name evidence="1" type="ORF">IPOD504_LOCUS11403</name>
</gene>
<evidence type="ECO:0008006" key="3">
    <source>
        <dbReference type="Google" id="ProtNLM"/>
    </source>
</evidence>
<dbReference type="InterPro" id="IPR017850">
    <property type="entry name" value="Alkaline_phosphatase_core_sf"/>
</dbReference>
<accession>A0ABN8ILD3</accession>
<dbReference type="InterPro" id="IPR004245">
    <property type="entry name" value="DUF229"/>
</dbReference>
<dbReference type="Gene3D" id="3.40.720.10">
    <property type="entry name" value="Alkaline Phosphatase, subunit A"/>
    <property type="match status" value="1"/>
</dbReference>
<evidence type="ECO:0000313" key="1">
    <source>
        <dbReference type="EMBL" id="CAH2061727.1"/>
    </source>
</evidence>
<name>A0ABN8ILD3_9NEOP</name>
<evidence type="ECO:0000313" key="2">
    <source>
        <dbReference type="Proteomes" id="UP000837857"/>
    </source>
</evidence>
<feature type="non-terminal residue" evidence="1">
    <location>
        <position position="1"/>
    </location>
</feature>
<sequence length="467" mass="53377">MLFTSTAIETWGKRIRMEQVSDSFLRTFSYNIVGDGTPAAIIPLLTGKTELELPEARIKFAPNKLIDPENIMFRILKKYGYHTAYFEDMPWIGTFQYRYNGFKSQPADHYLRAFFLEESKYGVKWWNGINRRHCVGAVPQYRFLLNLSEQFTGLEDKHFCFTFIADITHENFNMITTSDDDVVSFLRHMKSSGKLRNHLLIVMGDHGSRYSPLRETYQGKMEERLPLMAIILPEMFKQSRPEAFTGLKANARILTTPFDIHTTIVDVMGLDELANDYAVPGSDLPRGLSLLEPIPKIRTCGQAAVLSHWCVCSKWYNVSSSEPIHSGAAKALAAFVNNITEEMRSKCIERRFIAVEWVMRLGSNEDLLSFRYGSDGDGLHDKYVTAAAKSRPNSETYQAKIVMSPGRAVFEGSMKYNHKTKQFVINEDDISRITAYGDEPKCISSTHPHLNKFCFCREMQTKVLVVQ</sequence>
<dbReference type="PANTHER" id="PTHR10974:SF73">
    <property type="entry name" value="FI21235P1"/>
    <property type="match status" value="1"/>
</dbReference>
<organism evidence="1 2">
    <name type="scientific">Iphiclides podalirius</name>
    <name type="common">scarce swallowtail</name>
    <dbReference type="NCBI Taxonomy" id="110791"/>
    <lineage>
        <taxon>Eukaryota</taxon>
        <taxon>Metazoa</taxon>
        <taxon>Ecdysozoa</taxon>
        <taxon>Arthropoda</taxon>
        <taxon>Hexapoda</taxon>
        <taxon>Insecta</taxon>
        <taxon>Pterygota</taxon>
        <taxon>Neoptera</taxon>
        <taxon>Endopterygota</taxon>
        <taxon>Lepidoptera</taxon>
        <taxon>Glossata</taxon>
        <taxon>Ditrysia</taxon>
        <taxon>Papilionoidea</taxon>
        <taxon>Papilionidae</taxon>
        <taxon>Papilioninae</taxon>
        <taxon>Iphiclides</taxon>
    </lineage>
</organism>
<dbReference type="Pfam" id="PF02995">
    <property type="entry name" value="DUF229"/>
    <property type="match status" value="1"/>
</dbReference>
<protein>
    <recommendedName>
        <fullName evidence="3">Sulfatase N-terminal domain-containing protein</fullName>
    </recommendedName>
</protein>
<dbReference type="Proteomes" id="UP000837857">
    <property type="component" value="Chromosome 28"/>
</dbReference>
<dbReference type="PANTHER" id="PTHR10974">
    <property type="entry name" value="FI08016P-RELATED"/>
    <property type="match status" value="1"/>
</dbReference>